<gene>
    <name evidence="1" type="ORF">Sylvanvirus13_20</name>
</gene>
<dbReference type="SUPFAM" id="SSF52047">
    <property type="entry name" value="RNI-like"/>
    <property type="match status" value="1"/>
</dbReference>
<accession>A0A3G5AKR8</accession>
<dbReference type="SUPFAM" id="SSF81383">
    <property type="entry name" value="F-box domain"/>
    <property type="match status" value="1"/>
</dbReference>
<dbReference type="EMBL" id="MK072519">
    <property type="protein sequence ID" value="AYV86913.1"/>
    <property type="molecule type" value="Genomic_DNA"/>
</dbReference>
<protein>
    <recommendedName>
        <fullName evidence="2">F-box domain-containing protein</fullName>
    </recommendedName>
</protein>
<sequence>MKRIKQTHDTLSSSICDIHPRMKSLIFQYIDAFTRISSIRVSRRWFQSFQHPLVWQPIIVSYHAKMLGYIKSKVLHYSMISILELKIYDACSNIYSSSLLFTCVRVLEFNRRIDIFSGFSQPAFILFCKNLESLTLRQIFTSSLEQLQTFWKSLHLLPFLTSLSMSHICFEYLYLHPPSEFYLCDYIPRTLHSFTFIYSQHLPFLNAFPFIIRYVPSVNSNSSSNLTIDSSCPFRHLKDVSLSTNMLIARDHNRDISSPIAHDLRCSLFSLTLSKGELFPYMLEGFTSLRTLIIRKAVLLCFDCDIFLKTLTTECPRLETCHLLFSVLKRSYHENSHGRKSNLHSKNIHSCVTSTMLDQHPSLLCFKALWLERDKTRNRVEVEHSHVYTRDNMYGSWLHQGMITSPGESPVPIVFKL</sequence>
<reference evidence="1" key="1">
    <citation type="submission" date="2018-10" db="EMBL/GenBank/DDBJ databases">
        <title>Hidden diversity of soil giant viruses.</title>
        <authorList>
            <person name="Schulz F."/>
            <person name="Alteio L."/>
            <person name="Goudeau D."/>
            <person name="Ryan E.M."/>
            <person name="Malmstrom R.R."/>
            <person name="Blanchard J."/>
            <person name="Woyke T."/>
        </authorList>
    </citation>
    <scope>NUCLEOTIDE SEQUENCE</scope>
    <source>
        <strain evidence="1">SYV1</strain>
    </source>
</reference>
<proteinExistence type="predicted"/>
<evidence type="ECO:0000313" key="1">
    <source>
        <dbReference type="EMBL" id="AYV86913.1"/>
    </source>
</evidence>
<dbReference type="InterPro" id="IPR036047">
    <property type="entry name" value="F-box-like_dom_sf"/>
</dbReference>
<evidence type="ECO:0008006" key="2">
    <source>
        <dbReference type="Google" id="ProtNLM"/>
    </source>
</evidence>
<name>A0A3G5AKR8_9VIRU</name>
<organism evidence="1">
    <name type="scientific">Sylvanvirus sp</name>
    <dbReference type="NCBI Taxonomy" id="2487774"/>
    <lineage>
        <taxon>Viruses</taxon>
    </lineage>
</organism>